<keyword evidence="2" id="KW-0378">Hydrolase</keyword>
<sequence>MPTLKNMGNTCYLNSALQLIFYSNNIMQQIMQSSFPSNLIISQLQTIYKQTQLVQPSELKQIIEAKYPQFYGNEQQDSHEFLSFILQELFQNLPSIQQLFQFSERLQTMCTCGYKVSQITTNIQLLLSIQITKPIKIKSRFFNFNFINEVHIPGDSLNDLITEYLKKQVSLNTCPKCNDFNMYTQSSFVSLPQQLLIIITRFTYNTKIQAQIQFDENLFLQNEHFKLKSVIMHAGTLNQGHYTCVSEKDGKWWEISDERQYQISLDSRDSRAYILSYEKQLESVTVSD</sequence>
<dbReference type="EMBL" id="KI546135">
    <property type="protein sequence ID" value="EST43705.1"/>
    <property type="molecule type" value="Genomic_DNA"/>
</dbReference>
<dbReference type="InterPro" id="IPR038765">
    <property type="entry name" value="Papain-like_cys_pep_sf"/>
</dbReference>
<dbReference type="PROSITE" id="PS00973">
    <property type="entry name" value="USP_2"/>
    <property type="match status" value="1"/>
</dbReference>
<feature type="domain" description="USP" evidence="1">
    <location>
        <begin position="2"/>
        <end position="280"/>
    </location>
</feature>
<dbReference type="PROSITE" id="PS50235">
    <property type="entry name" value="USP_3"/>
    <property type="match status" value="1"/>
</dbReference>
<dbReference type="InterPro" id="IPR028889">
    <property type="entry name" value="USP"/>
</dbReference>
<dbReference type="VEuPathDB" id="GiardiaDB:SS50377_21046"/>
<evidence type="ECO:0000313" key="3">
    <source>
        <dbReference type="EMBL" id="KAH0577692.1"/>
    </source>
</evidence>
<dbReference type="InterPro" id="IPR018200">
    <property type="entry name" value="USP_CS"/>
</dbReference>
<protein>
    <submittedName>
        <fullName evidence="2">Ubiquitin carboxyl-terminal hydrolase family protein</fullName>
    </submittedName>
</protein>
<organism evidence="2">
    <name type="scientific">Spironucleus salmonicida</name>
    <dbReference type="NCBI Taxonomy" id="348837"/>
    <lineage>
        <taxon>Eukaryota</taxon>
        <taxon>Metamonada</taxon>
        <taxon>Diplomonadida</taxon>
        <taxon>Hexamitidae</taxon>
        <taxon>Hexamitinae</taxon>
        <taxon>Spironucleus</taxon>
    </lineage>
</organism>
<dbReference type="EMBL" id="AUWU02000001">
    <property type="protein sequence ID" value="KAH0577692.1"/>
    <property type="molecule type" value="Genomic_DNA"/>
</dbReference>
<name>V6LGP1_9EUKA</name>
<dbReference type="SUPFAM" id="SSF54001">
    <property type="entry name" value="Cysteine proteinases"/>
    <property type="match status" value="1"/>
</dbReference>
<dbReference type="GO" id="GO:0005829">
    <property type="term" value="C:cytosol"/>
    <property type="evidence" value="ECO:0007669"/>
    <property type="project" value="TreeGrafter"/>
</dbReference>
<dbReference type="GO" id="GO:0016579">
    <property type="term" value="P:protein deubiquitination"/>
    <property type="evidence" value="ECO:0007669"/>
    <property type="project" value="InterPro"/>
</dbReference>
<dbReference type="Pfam" id="PF00443">
    <property type="entry name" value="UCH"/>
    <property type="match status" value="1"/>
</dbReference>
<gene>
    <name evidence="2" type="ORF">SS50377_16758</name>
    <name evidence="3" type="ORF">SS50377_21046</name>
</gene>
<dbReference type="InterPro" id="IPR050164">
    <property type="entry name" value="Peptidase_C19"/>
</dbReference>
<reference evidence="3" key="2">
    <citation type="submission" date="2020-12" db="EMBL/GenBank/DDBJ databases">
        <title>New Spironucleus salmonicida genome in near-complete chromosomes.</title>
        <authorList>
            <person name="Xu F."/>
            <person name="Kurt Z."/>
            <person name="Jimenez-Gonzalez A."/>
            <person name="Astvaldsson A."/>
            <person name="Andersson J.O."/>
            <person name="Svard S.G."/>
        </authorList>
    </citation>
    <scope>NUCLEOTIDE SEQUENCE</scope>
    <source>
        <strain evidence="3">ATCC 50377</strain>
    </source>
</reference>
<dbReference type="OrthoDB" id="292964at2759"/>
<accession>V6LGP1</accession>
<evidence type="ECO:0000313" key="2">
    <source>
        <dbReference type="EMBL" id="EST43705.1"/>
    </source>
</evidence>
<proteinExistence type="predicted"/>
<keyword evidence="4" id="KW-1185">Reference proteome</keyword>
<dbReference type="GO" id="GO:0004843">
    <property type="term" value="F:cysteine-type deubiquitinase activity"/>
    <property type="evidence" value="ECO:0007669"/>
    <property type="project" value="InterPro"/>
</dbReference>
<dbReference type="PANTHER" id="PTHR24006">
    <property type="entry name" value="UBIQUITIN CARBOXYL-TERMINAL HYDROLASE"/>
    <property type="match status" value="1"/>
</dbReference>
<reference evidence="2 3" key="1">
    <citation type="journal article" date="2014" name="PLoS Genet.">
        <title>The Genome of Spironucleus salmonicida Highlights a Fish Pathogen Adapted to Fluctuating Environments.</title>
        <authorList>
            <person name="Xu F."/>
            <person name="Jerlstrom-Hultqvist J."/>
            <person name="Einarsson E."/>
            <person name="Astvaldsson A."/>
            <person name="Svard S.G."/>
            <person name="Andersson J.O."/>
        </authorList>
    </citation>
    <scope>NUCLEOTIDE SEQUENCE</scope>
    <source>
        <strain evidence="3">ATCC 50377</strain>
    </source>
</reference>
<dbReference type="GO" id="GO:0005634">
    <property type="term" value="C:nucleus"/>
    <property type="evidence" value="ECO:0007669"/>
    <property type="project" value="TreeGrafter"/>
</dbReference>
<dbReference type="AlphaFoldDB" id="V6LGP1"/>
<evidence type="ECO:0000313" key="4">
    <source>
        <dbReference type="Proteomes" id="UP000018208"/>
    </source>
</evidence>
<dbReference type="InterPro" id="IPR001394">
    <property type="entry name" value="Peptidase_C19_UCH"/>
</dbReference>
<evidence type="ECO:0000259" key="1">
    <source>
        <dbReference type="PROSITE" id="PS50235"/>
    </source>
</evidence>
<dbReference type="Proteomes" id="UP000018208">
    <property type="component" value="Unassembled WGS sequence"/>
</dbReference>
<dbReference type="Gene3D" id="3.90.70.10">
    <property type="entry name" value="Cysteine proteinases"/>
    <property type="match status" value="1"/>
</dbReference>